<feature type="transmembrane region" description="Helical" evidence="1">
    <location>
        <begin position="111"/>
        <end position="130"/>
    </location>
</feature>
<dbReference type="AlphaFoldDB" id="A0A1J5NAY6"/>
<feature type="transmembrane region" description="Helical" evidence="1">
    <location>
        <begin position="187"/>
        <end position="220"/>
    </location>
</feature>
<dbReference type="Proteomes" id="UP000181901">
    <property type="component" value="Unassembled WGS sequence"/>
</dbReference>
<reference evidence="2 3" key="1">
    <citation type="submission" date="2015-09" db="EMBL/GenBank/DDBJ databases">
        <title>Genome of Desulfovibrio dechloracetivorans BerOc1, a mercury methylating strain isolated from highly hydrocarbons and metals contaminated coastal sediments.</title>
        <authorList>
            <person name="Goni Urriza M."/>
            <person name="Gassie C."/>
            <person name="Bouchez O."/>
            <person name="Klopp C."/>
            <person name="Ranchou-Peyruse A."/>
            <person name="Remy G."/>
        </authorList>
    </citation>
    <scope>NUCLEOTIDE SEQUENCE [LARGE SCALE GENOMIC DNA]</scope>
    <source>
        <strain evidence="2 3">BerOc1</strain>
    </source>
</reference>
<keyword evidence="1" id="KW-0812">Transmembrane</keyword>
<dbReference type="OrthoDB" id="5464825at2"/>
<organism evidence="2 3">
    <name type="scientific">Pseudodesulfovibrio hydrargyri</name>
    <dbReference type="NCBI Taxonomy" id="2125990"/>
    <lineage>
        <taxon>Bacteria</taxon>
        <taxon>Pseudomonadati</taxon>
        <taxon>Thermodesulfobacteriota</taxon>
        <taxon>Desulfovibrionia</taxon>
        <taxon>Desulfovibrionales</taxon>
        <taxon>Desulfovibrionaceae</taxon>
    </lineage>
</organism>
<comment type="caution">
    <text evidence="2">The sequence shown here is derived from an EMBL/GenBank/DDBJ whole genome shotgun (WGS) entry which is preliminary data.</text>
</comment>
<proteinExistence type="predicted"/>
<dbReference type="InterPro" id="IPR032531">
    <property type="entry name" value="DUF4956"/>
</dbReference>
<keyword evidence="1" id="KW-0472">Membrane</keyword>
<protein>
    <recommendedName>
        <fullName evidence="4">DUF4956 domain-containing protein</fullName>
    </recommendedName>
</protein>
<dbReference type="EMBL" id="LKAQ01000004">
    <property type="protein sequence ID" value="OIQ50391.1"/>
    <property type="molecule type" value="Genomic_DNA"/>
</dbReference>
<dbReference type="RefSeq" id="WP_084641437.1">
    <property type="nucleotide sequence ID" value="NZ_LKAQ01000004.1"/>
</dbReference>
<evidence type="ECO:0000256" key="1">
    <source>
        <dbReference type="SAM" id="Phobius"/>
    </source>
</evidence>
<name>A0A1J5NAY6_9BACT</name>
<sequence>MTDTPWLSGKKFRLAGCLLAGVSVASASVIDRAQAHADLSSLIRTLPVAAAVGLAAGCLYYLALRYVLPRLERRQADELWSGLNWFNLCALSLWLAILPLPAAYIDFGIGFVFSGGCARLASSVYVVFGASLSNRKRFANTFVMLALTIMLVITVVKASLALSLGLVGALSIIRFRTAIKEPEELAFLFFTVAIGLGFGAGRFGITLTAFWAICVGFVLFRRIQSAKHMENAFLVTMYGPGRDFLPSMTRFLEEHGLSYEFTRLETGDAANHVSFLVEIDSAGTLAALNDHFQERYPEANMTMVQARSLI</sequence>
<dbReference type="Pfam" id="PF16316">
    <property type="entry name" value="DUF4956"/>
    <property type="match status" value="1"/>
</dbReference>
<feature type="transmembrane region" description="Helical" evidence="1">
    <location>
        <begin position="43"/>
        <end position="64"/>
    </location>
</feature>
<evidence type="ECO:0008006" key="4">
    <source>
        <dbReference type="Google" id="ProtNLM"/>
    </source>
</evidence>
<evidence type="ECO:0000313" key="2">
    <source>
        <dbReference type="EMBL" id="OIQ50391.1"/>
    </source>
</evidence>
<feature type="transmembrane region" description="Helical" evidence="1">
    <location>
        <begin position="142"/>
        <end position="175"/>
    </location>
</feature>
<evidence type="ECO:0000313" key="3">
    <source>
        <dbReference type="Proteomes" id="UP000181901"/>
    </source>
</evidence>
<feature type="transmembrane region" description="Helical" evidence="1">
    <location>
        <begin position="85"/>
        <end position="105"/>
    </location>
</feature>
<keyword evidence="3" id="KW-1185">Reference proteome</keyword>
<accession>A0A1J5NAY6</accession>
<keyword evidence="1" id="KW-1133">Transmembrane helix</keyword>
<gene>
    <name evidence="2" type="ORF">BerOc1_02322</name>
</gene>